<organism evidence="8 9">
    <name type="scientific">Sandaracinus amylolyticus</name>
    <dbReference type="NCBI Taxonomy" id="927083"/>
    <lineage>
        <taxon>Bacteria</taxon>
        <taxon>Pseudomonadati</taxon>
        <taxon>Myxococcota</taxon>
        <taxon>Polyangia</taxon>
        <taxon>Polyangiales</taxon>
        <taxon>Sandaracinaceae</taxon>
        <taxon>Sandaracinus</taxon>
    </lineage>
</organism>
<dbReference type="CDD" id="cd14014">
    <property type="entry name" value="STKc_PknB_like"/>
    <property type="match status" value="1"/>
</dbReference>
<dbReference type="STRING" id="927083.DB32_007079"/>
<evidence type="ECO:0000313" key="9">
    <source>
        <dbReference type="Proteomes" id="UP000034883"/>
    </source>
</evidence>
<evidence type="ECO:0000256" key="2">
    <source>
        <dbReference type="ARBA" id="ARBA00022741"/>
    </source>
</evidence>
<evidence type="ECO:0000256" key="5">
    <source>
        <dbReference type="SAM" id="MobiDB-lite"/>
    </source>
</evidence>
<dbReference type="PROSITE" id="PS50011">
    <property type="entry name" value="PROTEIN_KINASE_DOM"/>
    <property type="match status" value="1"/>
</dbReference>
<feature type="compositionally biased region" description="Low complexity" evidence="5">
    <location>
        <begin position="380"/>
        <end position="396"/>
    </location>
</feature>
<dbReference type="PANTHER" id="PTHR43289:SF6">
    <property type="entry name" value="SERINE_THREONINE-PROTEIN KINASE NEKL-3"/>
    <property type="match status" value="1"/>
</dbReference>
<evidence type="ECO:0000259" key="7">
    <source>
        <dbReference type="PROSITE" id="PS50011"/>
    </source>
</evidence>
<protein>
    <submittedName>
        <fullName evidence="8">Serine/threonine protein kinase PrkC, regulator of stationary phase</fullName>
    </submittedName>
</protein>
<dbReference type="SUPFAM" id="SSF56112">
    <property type="entry name" value="Protein kinase-like (PK-like)"/>
    <property type="match status" value="1"/>
</dbReference>
<evidence type="ECO:0000256" key="6">
    <source>
        <dbReference type="SAM" id="Phobius"/>
    </source>
</evidence>
<dbReference type="Proteomes" id="UP000034883">
    <property type="component" value="Chromosome"/>
</dbReference>
<name>A0A0F6W892_9BACT</name>
<dbReference type="KEGG" id="samy:DB32_007079"/>
<dbReference type="Gene3D" id="1.10.510.10">
    <property type="entry name" value="Transferase(Phosphotransferase) domain 1"/>
    <property type="match status" value="1"/>
</dbReference>
<dbReference type="InterPro" id="IPR008271">
    <property type="entry name" value="Ser/Thr_kinase_AS"/>
</dbReference>
<feature type="region of interest" description="Disordered" evidence="5">
    <location>
        <begin position="380"/>
        <end position="409"/>
    </location>
</feature>
<gene>
    <name evidence="8" type="ORF">DB32_007079</name>
</gene>
<keyword evidence="8" id="KW-0723">Serine/threonine-protein kinase</keyword>
<feature type="region of interest" description="Disordered" evidence="5">
    <location>
        <begin position="426"/>
        <end position="488"/>
    </location>
</feature>
<dbReference type="GO" id="GO:0004674">
    <property type="term" value="F:protein serine/threonine kinase activity"/>
    <property type="evidence" value="ECO:0007669"/>
    <property type="project" value="UniProtKB-KW"/>
</dbReference>
<dbReference type="AlphaFoldDB" id="A0A0F6W892"/>
<keyword evidence="4" id="KW-0067">ATP-binding</keyword>
<feature type="transmembrane region" description="Helical" evidence="6">
    <location>
        <begin position="356"/>
        <end position="377"/>
    </location>
</feature>
<evidence type="ECO:0000313" key="8">
    <source>
        <dbReference type="EMBL" id="AKF09930.1"/>
    </source>
</evidence>
<dbReference type="EMBL" id="CP011125">
    <property type="protein sequence ID" value="AKF09930.1"/>
    <property type="molecule type" value="Genomic_DNA"/>
</dbReference>
<dbReference type="PROSITE" id="PS00108">
    <property type="entry name" value="PROTEIN_KINASE_ST"/>
    <property type="match status" value="1"/>
</dbReference>
<keyword evidence="6" id="KW-1133">Transmembrane helix</keyword>
<evidence type="ECO:0000256" key="4">
    <source>
        <dbReference type="ARBA" id="ARBA00022840"/>
    </source>
</evidence>
<keyword evidence="1" id="KW-0808">Transferase</keyword>
<feature type="compositionally biased region" description="Low complexity" evidence="5">
    <location>
        <begin position="451"/>
        <end position="488"/>
    </location>
</feature>
<keyword evidence="9" id="KW-1185">Reference proteome</keyword>
<evidence type="ECO:0000256" key="1">
    <source>
        <dbReference type="ARBA" id="ARBA00022679"/>
    </source>
</evidence>
<sequence>MGAVYRARHTLTGRAVALKWMIPDPDADAASVQRFLREARAMGRIDHPNVVGVLDVGVSSSSDADQRSAFLVMELLRGASLRAYVERETKLAPSEAVALLLPALEGVAAAHRAGVVHRDLKPENLFVVQSEDGRAITTKVLDFGISKLHEHAHASAPQPSITQTGTTMGTPSYMSPEQVRGARDVDARTDVWALGAILYEMVTGRVPFRAETYGALMVAIVMDPLVPADVIAPDLPRELARVIDRALEKDPEQRIASVEALRDAIAPFAGELAGAKVASSAEIGIKPTTPAPKALAPRASVTPTRPARPDSARPPEGAAEIQLDSAAMRAPAANASVPLSVPDLPVRARGRSTSRAMVVGLAIAIVVPLAAVVLHAMTRTSAPTESPTRAAATTPAPIAPAPPAPSIETAAPDAGIAALEPQAVEPAPASDPIAVEPEPPVRPTRHRGGHATRSTTARPEPPAATTTTPPTPPRSTSGRTGSLSRDEF</sequence>
<keyword evidence="6" id="KW-0812">Transmembrane</keyword>
<feature type="compositionally biased region" description="Low complexity" evidence="5">
    <location>
        <begin position="288"/>
        <end position="299"/>
    </location>
</feature>
<accession>A0A0F6W892</accession>
<dbReference type="GO" id="GO:0005524">
    <property type="term" value="F:ATP binding"/>
    <property type="evidence" value="ECO:0007669"/>
    <property type="project" value="UniProtKB-KW"/>
</dbReference>
<dbReference type="PANTHER" id="PTHR43289">
    <property type="entry name" value="MITOGEN-ACTIVATED PROTEIN KINASE KINASE KINASE 20-RELATED"/>
    <property type="match status" value="1"/>
</dbReference>
<feature type="region of interest" description="Disordered" evidence="5">
    <location>
        <begin position="288"/>
        <end position="317"/>
    </location>
</feature>
<dbReference type="Gene3D" id="3.30.200.20">
    <property type="entry name" value="Phosphorylase Kinase, domain 1"/>
    <property type="match status" value="1"/>
</dbReference>
<dbReference type="InterPro" id="IPR000719">
    <property type="entry name" value="Prot_kinase_dom"/>
</dbReference>
<dbReference type="SMART" id="SM00220">
    <property type="entry name" value="S_TKc"/>
    <property type="match status" value="1"/>
</dbReference>
<proteinExistence type="predicted"/>
<keyword evidence="3 8" id="KW-0418">Kinase</keyword>
<keyword evidence="2" id="KW-0547">Nucleotide-binding</keyword>
<evidence type="ECO:0000256" key="3">
    <source>
        <dbReference type="ARBA" id="ARBA00022777"/>
    </source>
</evidence>
<dbReference type="Pfam" id="PF00069">
    <property type="entry name" value="Pkinase"/>
    <property type="match status" value="1"/>
</dbReference>
<feature type="domain" description="Protein kinase" evidence="7">
    <location>
        <begin position="1"/>
        <end position="269"/>
    </location>
</feature>
<dbReference type="InterPro" id="IPR011009">
    <property type="entry name" value="Kinase-like_dom_sf"/>
</dbReference>
<reference evidence="8 9" key="1">
    <citation type="submission" date="2015-03" db="EMBL/GenBank/DDBJ databases">
        <title>Genome assembly of Sandaracinus amylolyticus DSM 53668.</title>
        <authorList>
            <person name="Sharma G."/>
            <person name="Subramanian S."/>
        </authorList>
    </citation>
    <scope>NUCLEOTIDE SEQUENCE [LARGE SCALE GENOMIC DNA]</scope>
    <source>
        <strain evidence="8 9">DSM 53668</strain>
    </source>
</reference>
<keyword evidence="6" id="KW-0472">Membrane</keyword>